<dbReference type="HOGENOM" id="CLU_2164040_0_0_1"/>
<protein>
    <submittedName>
        <fullName evidence="1">Uncharacterized protein</fullName>
    </submittedName>
</protein>
<dbReference type="Ensembl" id="ENSCSAVT00000003209.1">
    <property type="protein sequence ID" value="ENSCSAVP00000003161.1"/>
    <property type="gene ID" value="ENSCSAVG00000001881.1"/>
</dbReference>
<keyword evidence="2" id="KW-1185">Reference proteome</keyword>
<sequence length="111" mass="12318">MCMVFDGVDNSSELLGSFSTSKLGMIVTTGSDGYIQCKPGHQSVFNLKINVFIPGRCSVVQIDIPEGDSTTHVSNINGIPYMQNNYCKWVLHHNNQRHNGITANCTHTFHF</sequence>
<reference evidence="2" key="1">
    <citation type="submission" date="2003-08" db="EMBL/GenBank/DDBJ databases">
        <authorList>
            <person name="Birren B."/>
            <person name="Nusbaum C."/>
            <person name="Abebe A."/>
            <person name="Abouelleil A."/>
            <person name="Adekoya E."/>
            <person name="Ait-zahra M."/>
            <person name="Allen N."/>
            <person name="Allen T."/>
            <person name="An P."/>
            <person name="Anderson M."/>
            <person name="Anderson S."/>
            <person name="Arachchi H."/>
            <person name="Armbruster J."/>
            <person name="Bachantsang P."/>
            <person name="Baldwin J."/>
            <person name="Barry A."/>
            <person name="Bayul T."/>
            <person name="Blitshsteyn B."/>
            <person name="Bloom T."/>
            <person name="Blye J."/>
            <person name="Boguslavskiy L."/>
            <person name="Borowsky M."/>
            <person name="Boukhgalter B."/>
            <person name="Brunache A."/>
            <person name="Butler J."/>
            <person name="Calixte N."/>
            <person name="Calvo S."/>
            <person name="Camarata J."/>
            <person name="Campo K."/>
            <person name="Chang J."/>
            <person name="Cheshatsang Y."/>
            <person name="Citroen M."/>
            <person name="Collymore A."/>
            <person name="Considine T."/>
            <person name="Cook A."/>
            <person name="Cooke P."/>
            <person name="Corum B."/>
            <person name="Cuomo C."/>
            <person name="David R."/>
            <person name="Dawoe T."/>
            <person name="Degray S."/>
            <person name="Dodge S."/>
            <person name="Dooley K."/>
            <person name="Dorje P."/>
            <person name="Dorjee K."/>
            <person name="Dorris L."/>
            <person name="Duffey N."/>
            <person name="Dupes A."/>
            <person name="Elkins T."/>
            <person name="Engels R."/>
            <person name="Erickson J."/>
            <person name="Farina A."/>
            <person name="Faro S."/>
            <person name="Ferreira P."/>
            <person name="Fischer H."/>
            <person name="Fitzgerald M."/>
            <person name="Foley K."/>
            <person name="Gage D."/>
            <person name="Galagan J."/>
            <person name="Gearin G."/>
            <person name="Gnerre S."/>
            <person name="Gnirke A."/>
            <person name="Goyette A."/>
            <person name="Graham J."/>
            <person name="Grandbois E."/>
            <person name="Gyaltsen K."/>
            <person name="Hafez N."/>
            <person name="Hagopian D."/>
            <person name="Hagos B."/>
            <person name="Hall J."/>
            <person name="Hatcher B."/>
            <person name="Heller A."/>
            <person name="Higgins H."/>
            <person name="Honan T."/>
            <person name="Horn A."/>
            <person name="Houde N."/>
            <person name="Hughes L."/>
            <person name="Hulme W."/>
            <person name="Husby E."/>
            <person name="Iliev I."/>
            <person name="Jaffe D."/>
            <person name="Jones C."/>
            <person name="Kamal M."/>
            <person name="Kamat A."/>
            <person name="Kamvysselis M."/>
            <person name="Karlsson E."/>
            <person name="Kells C."/>
            <person name="Kieu A."/>
            <person name="Kisner P."/>
            <person name="Kodira C."/>
            <person name="Kulbokas E."/>
            <person name="Labutti K."/>
            <person name="Lama D."/>
            <person name="Landers T."/>
            <person name="Leger J."/>
            <person name="Levine S."/>
            <person name="Lewis D."/>
            <person name="Lewis T."/>
            <person name="Lindblad-toh K."/>
            <person name="Liu X."/>
            <person name="Lokyitsang T."/>
            <person name="Lokyitsang Y."/>
            <person name="Lucien O."/>
            <person name="Lui A."/>
            <person name="Ma L.J."/>
            <person name="Mabbitt R."/>
            <person name="Macdonald J."/>
            <person name="Maclean C."/>
            <person name="Major J."/>
            <person name="Manning J."/>
            <person name="Marabella R."/>
            <person name="Maru K."/>
            <person name="Matthews C."/>
            <person name="Mauceli E."/>
            <person name="Mccarthy M."/>
            <person name="Mcdonough S."/>
            <person name="Mcghee T."/>
            <person name="Meldrim J."/>
            <person name="Meneus L."/>
            <person name="Mesirov J."/>
            <person name="Mihalev A."/>
            <person name="Mihova T."/>
            <person name="Mikkelsen T."/>
            <person name="Mlenga V."/>
            <person name="Moru K."/>
            <person name="Mozes J."/>
            <person name="Mulrain L."/>
            <person name="Munson G."/>
            <person name="Naylor J."/>
            <person name="Newes C."/>
            <person name="Nguyen C."/>
            <person name="Nguyen N."/>
            <person name="Nguyen T."/>
            <person name="Nicol R."/>
            <person name="Nielsen C."/>
            <person name="Nizzari M."/>
            <person name="Norbu C."/>
            <person name="Norbu N."/>
            <person name="O'donnell P."/>
            <person name="Okoawo O."/>
            <person name="O'leary S."/>
            <person name="Omotosho B."/>
            <person name="O'neill K."/>
            <person name="Osman S."/>
            <person name="Parker S."/>
            <person name="Perrin D."/>
            <person name="Phunkhang P."/>
            <person name="Piqani B."/>
            <person name="Purcell S."/>
            <person name="Rachupka T."/>
            <person name="Ramasamy U."/>
            <person name="Rameau R."/>
            <person name="Ray V."/>
            <person name="Raymond C."/>
            <person name="Retta R."/>
            <person name="Richardson S."/>
            <person name="Rise C."/>
            <person name="Rodriguez J."/>
            <person name="Rogers J."/>
            <person name="Rogov P."/>
            <person name="Rutman M."/>
            <person name="Schupbach R."/>
            <person name="Seaman C."/>
            <person name="Settipalli S."/>
            <person name="Sharpe T."/>
            <person name="Sheridan J."/>
            <person name="Sherpa N."/>
            <person name="Shi J."/>
            <person name="Smirnov S."/>
            <person name="Smith C."/>
            <person name="Sougnez C."/>
            <person name="Spencer B."/>
            <person name="Stalker J."/>
            <person name="Stange-thomann N."/>
            <person name="Stavropoulos S."/>
            <person name="Stetson K."/>
            <person name="Stone C."/>
            <person name="Stone S."/>
            <person name="Stubbs M."/>
            <person name="Talamas J."/>
            <person name="Tchuinga P."/>
            <person name="Tenzing P."/>
            <person name="Tesfaye S."/>
            <person name="Theodore J."/>
            <person name="Thoulutsang Y."/>
            <person name="Topham K."/>
            <person name="Towey S."/>
            <person name="Tsamla T."/>
            <person name="Tsomo N."/>
            <person name="Vallee D."/>
            <person name="Vassiliev H."/>
            <person name="Venkataraman V."/>
            <person name="Vinson J."/>
            <person name="Vo A."/>
            <person name="Wade C."/>
            <person name="Wang S."/>
            <person name="Wangchuk T."/>
            <person name="Wangdi T."/>
            <person name="Whittaker C."/>
            <person name="Wilkinson J."/>
            <person name="Wu Y."/>
            <person name="Wyman D."/>
            <person name="Yadav S."/>
            <person name="Yang S."/>
            <person name="Yang X."/>
            <person name="Yeager S."/>
            <person name="Yee E."/>
            <person name="Young G."/>
            <person name="Zainoun J."/>
            <person name="Zembeck L."/>
            <person name="Zimmer A."/>
            <person name="Zody M."/>
            <person name="Lander E."/>
        </authorList>
    </citation>
    <scope>NUCLEOTIDE SEQUENCE [LARGE SCALE GENOMIC DNA]</scope>
</reference>
<evidence type="ECO:0000313" key="2">
    <source>
        <dbReference type="Proteomes" id="UP000007875"/>
    </source>
</evidence>
<organism evidence="1 2">
    <name type="scientific">Ciona savignyi</name>
    <name type="common">Pacific transparent sea squirt</name>
    <dbReference type="NCBI Taxonomy" id="51511"/>
    <lineage>
        <taxon>Eukaryota</taxon>
        <taxon>Metazoa</taxon>
        <taxon>Chordata</taxon>
        <taxon>Tunicata</taxon>
        <taxon>Ascidiacea</taxon>
        <taxon>Phlebobranchia</taxon>
        <taxon>Cionidae</taxon>
        <taxon>Ciona</taxon>
    </lineage>
</organism>
<dbReference type="InParanoid" id="H2YCW3"/>
<evidence type="ECO:0000313" key="1">
    <source>
        <dbReference type="Ensembl" id="ENSCSAVP00000003161.1"/>
    </source>
</evidence>
<reference evidence="1" key="2">
    <citation type="submission" date="2025-08" db="UniProtKB">
        <authorList>
            <consortium name="Ensembl"/>
        </authorList>
    </citation>
    <scope>IDENTIFICATION</scope>
</reference>
<dbReference type="Proteomes" id="UP000007875">
    <property type="component" value="Unassembled WGS sequence"/>
</dbReference>
<accession>H2YCW3</accession>
<dbReference type="AlphaFoldDB" id="H2YCW3"/>
<name>H2YCW3_CIOSA</name>
<reference evidence="1" key="3">
    <citation type="submission" date="2025-09" db="UniProtKB">
        <authorList>
            <consortium name="Ensembl"/>
        </authorList>
    </citation>
    <scope>IDENTIFICATION</scope>
</reference>
<proteinExistence type="predicted"/>